<accession>A0A3B1CLN8</accession>
<dbReference type="InterPro" id="IPR007527">
    <property type="entry name" value="Znf_SWIM"/>
</dbReference>
<evidence type="ECO:0000313" key="2">
    <source>
        <dbReference type="EMBL" id="VAX24894.1"/>
    </source>
</evidence>
<reference evidence="2" key="1">
    <citation type="submission" date="2018-06" db="EMBL/GenBank/DDBJ databases">
        <authorList>
            <person name="Zhirakovskaya E."/>
        </authorList>
    </citation>
    <scope>NUCLEOTIDE SEQUENCE</scope>
</reference>
<proteinExistence type="predicted"/>
<dbReference type="Pfam" id="PF04434">
    <property type="entry name" value="SWIM"/>
    <property type="match status" value="1"/>
</dbReference>
<gene>
    <name evidence="2" type="ORF">MNBD_IGNAVI01-2047</name>
</gene>
<dbReference type="PROSITE" id="PS50966">
    <property type="entry name" value="ZF_SWIM"/>
    <property type="match status" value="1"/>
</dbReference>
<evidence type="ECO:0000259" key="1">
    <source>
        <dbReference type="PROSITE" id="PS50966"/>
    </source>
</evidence>
<dbReference type="GO" id="GO:0008270">
    <property type="term" value="F:zinc ion binding"/>
    <property type="evidence" value="ECO:0007669"/>
    <property type="project" value="InterPro"/>
</dbReference>
<sequence>MKKTMTIKDFDKNINSKILERGYDYFIDGSVSNLEEVDSNLWIADVYGTETYRVEVTINNNEIKSWDCDCPYDQGPICKHVVATFYAIDENMKESEPKQKKGKKKKTKVDEIFSKVSQEDLQSFLVLQFRKYRGLKNALLAHFAELLDEDINKKYRQIIKNMVKSIEGKYGFIDYNDANALTNSLYELLEKSENLLIDKNILEALAICKTIIEELPIIAQAMDDSGGGTVDVFNYAFEILTIIISKSPPMLKDDLFAYFITEYPKQKYHDFGFEDYFLEIIPELITIEEQEIDFFNLIDEQIEAAKKKTYPSFSIVRLIKTKINYLQLTNRESEAQDLLEKHKNYSQFRMVLVDNAIKKNDFKLAKELCNDGIIIAREDQHYGTEIEWYQKLLEISEIEKDTKDIRKYAEHLFFDNRFELTYYRKIKRTYSKDEWSDICERIIDKIKGPDRKGDIYRASTLANIFVEEKYFERLFKLMELNKDDIHFVDNYATYLRKTYPNELLNFYASAVKEIAVNTGRKIYNEMAKYLAKMKKIEGGEKRVNLLIKNFREQYKTRRAMKEIFDKKFPETIPKPKEKEVQKIIDSNLELF</sequence>
<protein>
    <recommendedName>
        <fullName evidence="1">SWIM-type domain-containing protein</fullName>
    </recommendedName>
</protein>
<dbReference type="AlphaFoldDB" id="A0A3B1CLN8"/>
<organism evidence="2">
    <name type="scientific">hydrothermal vent metagenome</name>
    <dbReference type="NCBI Taxonomy" id="652676"/>
    <lineage>
        <taxon>unclassified sequences</taxon>
        <taxon>metagenomes</taxon>
        <taxon>ecological metagenomes</taxon>
    </lineage>
</organism>
<dbReference type="EMBL" id="UOGD01000285">
    <property type="protein sequence ID" value="VAX24894.1"/>
    <property type="molecule type" value="Genomic_DNA"/>
</dbReference>
<feature type="domain" description="SWIM-type" evidence="1">
    <location>
        <begin position="52"/>
        <end position="89"/>
    </location>
</feature>
<name>A0A3B1CLN8_9ZZZZ</name>